<evidence type="ECO:0000256" key="2">
    <source>
        <dbReference type="ARBA" id="ARBA00023015"/>
    </source>
</evidence>
<dbReference type="AlphaFoldDB" id="A0AAD8S581"/>
<dbReference type="Pfam" id="PF00010">
    <property type="entry name" value="HLH"/>
    <property type="match status" value="1"/>
</dbReference>
<evidence type="ECO:0000313" key="6">
    <source>
        <dbReference type="EMBL" id="KAK1645368.1"/>
    </source>
</evidence>
<evidence type="ECO:0000313" key="7">
    <source>
        <dbReference type="Proteomes" id="UP001231189"/>
    </source>
</evidence>
<comment type="similarity">
    <text evidence="1">Belongs to the bHLH protein family.</text>
</comment>
<evidence type="ECO:0000256" key="3">
    <source>
        <dbReference type="ARBA" id="ARBA00023163"/>
    </source>
</evidence>
<keyword evidence="7" id="KW-1185">Reference proteome</keyword>
<evidence type="ECO:0000256" key="1">
    <source>
        <dbReference type="ARBA" id="ARBA00005510"/>
    </source>
</evidence>
<keyword evidence="2" id="KW-0805">Transcription regulation</keyword>
<sequence>MDDSALFMQWAMETLEHEQPAGVVSGDHGEVTFPSHATLVFDELIMDMEAHAANSGSSGETTDGSGGGNFSSTAPTHHDVSTSFRCAPNHGNNSGPTSMAVMSWNFSAASAQPGGDGTLDDATAVGKPYEFAVPDMAHVSQPTRRTSAKSNAGGAGTPSAPFVVDHIMAERKRREKINQRFIELSTVIPGLKKMDKATILSDATRHVKQLQEKIKTLEATGGGSNGRSVVETVVLVKKPCYAAVGDENGSPSSASSGAPAVRDPLPEIEVRFSENGVMVRIVCDDAKGVVVKVLSEAEEGLHLSITHANVMAFTACTVIITITAKVEVGFTVTAEDIVGRLNSVLQ</sequence>
<dbReference type="SUPFAM" id="SSF47459">
    <property type="entry name" value="HLH, helix-loop-helix DNA-binding domain"/>
    <property type="match status" value="1"/>
</dbReference>
<gene>
    <name evidence="6" type="ORF">QYE76_063173</name>
</gene>
<dbReference type="GO" id="GO:0046983">
    <property type="term" value="F:protein dimerization activity"/>
    <property type="evidence" value="ECO:0007669"/>
    <property type="project" value="InterPro"/>
</dbReference>
<dbReference type="PROSITE" id="PS50888">
    <property type="entry name" value="BHLH"/>
    <property type="match status" value="1"/>
</dbReference>
<dbReference type="PANTHER" id="PTHR45959:SF53">
    <property type="entry name" value="BHLH DOMAIN-CONTAINING PROTEIN"/>
    <property type="match status" value="1"/>
</dbReference>
<evidence type="ECO:0000256" key="4">
    <source>
        <dbReference type="SAM" id="MobiDB-lite"/>
    </source>
</evidence>
<dbReference type="PANTHER" id="PTHR45959">
    <property type="entry name" value="BHLH TRANSCRIPTION FACTOR"/>
    <property type="match status" value="1"/>
</dbReference>
<feature type="domain" description="BHLH" evidence="5">
    <location>
        <begin position="161"/>
        <end position="210"/>
    </location>
</feature>
<dbReference type="InterPro" id="IPR052610">
    <property type="entry name" value="bHLH_transcription_regulator"/>
</dbReference>
<reference evidence="6" key="1">
    <citation type="submission" date="2023-07" db="EMBL/GenBank/DDBJ databases">
        <title>A chromosome-level genome assembly of Lolium multiflorum.</title>
        <authorList>
            <person name="Chen Y."/>
            <person name="Copetti D."/>
            <person name="Kolliker R."/>
            <person name="Studer B."/>
        </authorList>
    </citation>
    <scope>NUCLEOTIDE SEQUENCE</scope>
    <source>
        <strain evidence="6">02402/16</strain>
        <tissue evidence="6">Leaf</tissue>
    </source>
</reference>
<accession>A0AAD8S581</accession>
<keyword evidence="3" id="KW-0804">Transcription</keyword>
<dbReference type="SMART" id="SM00353">
    <property type="entry name" value="HLH"/>
    <property type="match status" value="1"/>
</dbReference>
<protein>
    <recommendedName>
        <fullName evidence="5">BHLH domain-containing protein</fullName>
    </recommendedName>
</protein>
<comment type="caution">
    <text evidence="6">The sequence shown here is derived from an EMBL/GenBank/DDBJ whole genome shotgun (WGS) entry which is preliminary data.</text>
</comment>
<evidence type="ECO:0000259" key="5">
    <source>
        <dbReference type="PROSITE" id="PS50888"/>
    </source>
</evidence>
<dbReference type="Gene3D" id="4.10.280.10">
    <property type="entry name" value="Helix-loop-helix DNA-binding domain"/>
    <property type="match status" value="1"/>
</dbReference>
<organism evidence="6 7">
    <name type="scientific">Lolium multiflorum</name>
    <name type="common">Italian ryegrass</name>
    <name type="synonym">Lolium perenne subsp. multiflorum</name>
    <dbReference type="NCBI Taxonomy" id="4521"/>
    <lineage>
        <taxon>Eukaryota</taxon>
        <taxon>Viridiplantae</taxon>
        <taxon>Streptophyta</taxon>
        <taxon>Embryophyta</taxon>
        <taxon>Tracheophyta</taxon>
        <taxon>Spermatophyta</taxon>
        <taxon>Magnoliopsida</taxon>
        <taxon>Liliopsida</taxon>
        <taxon>Poales</taxon>
        <taxon>Poaceae</taxon>
        <taxon>BOP clade</taxon>
        <taxon>Pooideae</taxon>
        <taxon>Poodae</taxon>
        <taxon>Poeae</taxon>
        <taxon>Poeae Chloroplast Group 2 (Poeae type)</taxon>
        <taxon>Loliodinae</taxon>
        <taxon>Loliinae</taxon>
        <taxon>Lolium</taxon>
    </lineage>
</organism>
<dbReference type="EMBL" id="JAUUTY010000004">
    <property type="protein sequence ID" value="KAK1645368.1"/>
    <property type="molecule type" value="Genomic_DNA"/>
</dbReference>
<name>A0AAD8S581_LOLMU</name>
<dbReference type="GO" id="GO:0005634">
    <property type="term" value="C:nucleus"/>
    <property type="evidence" value="ECO:0007669"/>
    <property type="project" value="UniProtKB-SubCell"/>
</dbReference>
<dbReference type="InterPro" id="IPR011598">
    <property type="entry name" value="bHLH_dom"/>
</dbReference>
<dbReference type="InterPro" id="IPR036638">
    <property type="entry name" value="HLH_DNA-bd_sf"/>
</dbReference>
<proteinExistence type="inferred from homology"/>
<feature type="region of interest" description="Disordered" evidence="4">
    <location>
        <begin position="53"/>
        <end position="92"/>
    </location>
</feature>
<dbReference type="Proteomes" id="UP001231189">
    <property type="component" value="Unassembled WGS sequence"/>
</dbReference>